<dbReference type="RefSeq" id="WP_149356599.1">
    <property type="nucleotide sequence ID" value="NZ_BKBW01000009.1"/>
</dbReference>
<keyword evidence="2" id="KW-0863">Zinc-finger</keyword>
<dbReference type="GO" id="GO:0008270">
    <property type="term" value="F:zinc ion binding"/>
    <property type="evidence" value="ECO:0007669"/>
    <property type="project" value="UniProtKB-KW"/>
</dbReference>
<accession>A0A5A7MJF0</accession>
<keyword evidence="1" id="KW-0479">Metal-binding</keyword>
<evidence type="ECO:0000313" key="6">
    <source>
        <dbReference type="EMBL" id="GEQ77054.1"/>
    </source>
</evidence>
<dbReference type="EMBL" id="BKBW01000009">
    <property type="protein sequence ID" value="GEQ77054.1"/>
    <property type="molecule type" value="Genomic_DNA"/>
</dbReference>
<dbReference type="InterPro" id="IPR000962">
    <property type="entry name" value="Znf_DskA_TraR"/>
</dbReference>
<name>A0A5A7MJF0_COMTE</name>
<dbReference type="PROSITE" id="PS51128">
    <property type="entry name" value="ZF_DKSA_2"/>
    <property type="match status" value="1"/>
</dbReference>
<evidence type="ECO:0000256" key="1">
    <source>
        <dbReference type="ARBA" id="ARBA00022723"/>
    </source>
</evidence>
<evidence type="ECO:0000259" key="5">
    <source>
        <dbReference type="Pfam" id="PF01258"/>
    </source>
</evidence>
<evidence type="ECO:0000256" key="3">
    <source>
        <dbReference type="ARBA" id="ARBA00022833"/>
    </source>
</evidence>
<dbReference type="SUPFAM" id="SSF57716">
    <property type="entry name" value="Glucocorticoid receptor-like (DNA-binding domain)"/>
    <property type="match status" value="1"/>
</dbReference>
<feature type="zinc finger region" description="dksA C4-type" evidence="4">
    <location>
        <begin position="40"/>
        <end position="64"/>
    </location>
</feature>
<dbReference type="PANTHER" id="PTHR38777">
    <property type="entry name" value="FELS-2 PROPHAGE PROTEIN"/>
    <property type="match status" value="1"/>
</dbReference>
<gene>
    <name evidence="6" type="ORF">CTTA_4059</name>
</gene>
<dbReference type="NCBIfam" id="TIGR02419">
    <property type="entry name" value="C4_traR_proteo"/>
    <property type="match status" value="1"/>
</dbReference>
<dbReference type="AlphaFoldDB" id="A0A5A7MJF0"/>
<evidence type="ECO:0000256" key="2">
    <source>
        <dbReference type="ARBA" id="ARBA00022771"/>
    </source>
</evidence>
<dbReference type="Gene3D" id="1.20.120.910">
    <property type="entry name" value="DksA, coiled-coil domain"/>
    <property type="match status" value="1"/>
</dbReference>
<sequence length="76" mass="8394">MTDFFDRAQALELQLREDALREQTRRAGLAGKTEADSAVKCACGAQIPEARRKAVPGCQRCVKCESAQERKKGRAL</sequence>
<proteinExistence type="predicted"/>
<dbReference type="GO" id="GO:1900378">
    <property type="term" value="P:positive regulation of secondary metabolite biosynthetic process"/>
    <property type="evidence" value="ECO:0007669"/>
    <property type="project" value="TreeGrafter"/>
</dbReference>
<feature type="domain" description="Zinc finger DksA/TraR C4-type" evidence="5">
    <location>
        <begin position="42"/>
        <end position="70"/>
    </location>
</feature>
<protein>
    <recommendedName>
        <fullName evidence="5">Zinc finger DksA/TraR C4-type domain-containing protein</fullName>
    </recommendedName>
</protein>
<keyword evidence="3" id="KW-0862">Zinc</keyword>
<dbReference type="Pfam" id="PF01258">
    <property type="entry name" value="zf-dskA_traR"/>
    <property type="match status" value="1"/>
</dbReference>
<dbReference type="Proteomes" id="UP000323105">
    <property type="component" value="Unassembled WGS sequence"/>
</dbReference>
<dbReference type="PANTHER" id="PTHR38777:SF1">
    <property type="entry name" value="DNAK SUPPRESSOR PROTEIN"/>
    <property type="match status" value="1"/>
</dbReference>
<comment type="caution">
    <text evidence="6">The sequence shown here is derived from an EMBL/GenBank/DDBJ whole genome shotgun (WGS) entry which is preliminary data.</text>
</comment>
<evidence type="ECO:0000313" key="7">
    <source>
        <dbReference type="Proteomes" id="UP000323105"/>
    </source>
</evidence>
<organism evidence="6 7">
    <name type="scientific">Comamonas testosteroni</name>
    <name type="common">Pseudomonas testosteroni</name>
    <dbReference type="NCBI Taxonomy" id="285"/>
    <lineage>
        <taxon>Bacteria</taxon>
        <taxon>Pseudomonadati</taxon>
        <taxon>Pseudomonadota</taxon>
        <taxon>Betaproteobacteria</taxon>
        <taxon>Burkholderiales</taxon>
        <taxon>Comamonadaceae</taxon>
        <taxon>Comamonas</taxon>
    </lineage>
</organism>
<reference evidence="6 7" key="1">
    <citation type="journal article" date="2019" name="Microbiol. Resour. Announc.">
        <title>Draft Genome Sequence of Comamonas testosteroni TA441, a Bacterium That Has a Cryptic Phenol Degradation Gene Cluster.</title>
        <authorList>
            <person name="Arai H."/>
            <person name="Ishii M."/>
        </authorList>
    </citation>
    <scope>NUCLEOTIDE SEQUENCE [LARGE SCALE GENOMIC DNA]</scope>
    <source>
        <strain evidence="6 7">TA441</strain>
    </source>
</reference>
<dbReference type="InterPro" id="IPR012783">
    <property type="entry name" value="Znf_C4_TraR"/>
</dbReference>
<evidence type="ECO:0000256" key="4">
    <source>
        <dbReference type="PROSITE-ProRule" id="PRU00510"/>
    </source>
</evidence>